<sequence length="75" mass="8000">MRTSKDTPTPQGKTLPISSPLKSLTSPEKASPVLSQLTSKDASINSPNREQGESVVSGEVEGTTSNRWKGDAWNT</sequence>
<evidence type="ECO:0000313" key="1">
    <source>
        <dbReference type="EMBL" id="KAI3683959.1"/>
    </source>
</evidence>
<keyword evidence="2" id="KW-1185">Reference proteome</keyword>
<evidence type="ECO:0000313" key="2">
    <source>
        <dbReference type="Proteomes" id="UP001056120"/>
    </source>
</evidence>
<protein>
    <submittedName>
        <fullName evidence="1">Uncharacterized protein</fullName>
    </submittedName>
</protein>
<proteinExistence type="predicted"/>
<reference evidence="1 2" key="2">
    <citation type="journal article" date="2022" name="Mol. Ecol. Resour.">
        <title>The genomes of chicory, endive, great burdock and yacon provide insights into Asteraceae paleo-polyploidization history and plant inulin production.</title>
        <authorList>
            <person name="Fan W."/>
            <person name="Wang S."/>
            <person name="Wang H."/>
            <person name="Wang A."/>
            <person name="Jiang F."/>
            <person name="Liu H."/>
            <person name="Zhao H."/>
            <person name="Xu D."/>
            <person name="Zhang Y."/>
        </authorList>
    </citation>
    <scope>NUCLEOTIDE SEQUENCE [LARGE SCALE GENOMIC DNA]</scope>
    <source>
        <strain evidence="2">cv. Yunnan</strain>
        <tissue evidence="1">Leaves</tissue>
    </source>
</reference>
<gene>
    <name evidence="1" type="ORF">L1987_84476</name>
</gene>
<organism evidence="1 2">
    <name type="scientific">Smallanthus sonchifolius</name>
    <dbReference type="NCBI Taxonomy" id="185202"/>
    <lineage>
        <taxon>Eukaryota</taxon>
        <taxon>Viridiplantae</taxon>
        <taxon>Streptophyta</taxon>
        <taxon>Embryophyta</taxon>
        <taxon>Tracheophyta</taxon>
        <taxon>Spermatophyta</taxon>
        <taxon>Magnoliopsida</taxon>
        <taxon>eudicotyledons</taxon>
        <taxon>Gunneridae</taxon>
        <taxon>Pentapetalae</taxon>
        <taxon>asterids</taxon>
        <taxon>campanulids</taxon>
        <taxon>Asterales</taxon>
        <taxon>Asteraceae</taxon>
        <taxon>Asteroideae</taxon>
        <taxon>Heliantheae alliance</taxon>
        <taxon>Millerieae</taxon>
        <taxon>Smallanthus</taxon>
    </lineage>
</organism>
<dbReference type="Proteomes" id="UP001056120">
    <property type="component" value="Linkage Group LG28"/>
</dbReference>
<comment type="caution">
    <text evidence="1">The sequence shown here is derived from an EMBL/GenBank/DDBJ whole genome shotgun (WGS) entry which is preliminary data.</text>
</comment>
<reference evidence="2" key="1">
    <citation type="journal article" date="2022" name="Mol. Ecol. Resour.">
        <title>The genomes of chicory, endive, great burdock and yacon provide insights into Asteraceae palaeo-polyploidization history and plant inulin production.</title>
        <authorList>
            <person name="Fan W."/>
            <person name="Wang S."/>
            <person name="Wang H."/>
            <person name="Wang A."/>
            <person name="Jiang F."/>
            <person name="Liu H."/>
            <person name="Zhao H."/>
            <person name="Xu D."/>
            <person name="Zhang Y."/>
        </authorList>
    </citation>
    <scope>NUCLEOTIDE SEQUENCE [LARGE SCALE GENOMIC DNA]</scope>
    <source>
        <strain evidence="2">cv. Yunnan</strain>
    </source>
</reference>
<dbReference type="EMBL" id="CM042045">
    <property type="protein sequence ID" value="KAI3683959.1"/>
    <property type="molecule type" value="Genomic_DNA"/>
</dbReference>
<name>A0ACB8YGC6_9ASTR</name>
<accession>A0ACB8YGC6</accession>